<keyword evidence="1" id="KW-0812">Transmembrane</keyword>
<feature type="transmembrane region" description="Helical" evidence="1">
    <location>
        <begin position="223"/>
        <end position="244"/>
    </location>
</feature>
<proteinExistence type="predicted"/>
<protein>
    <submittedName>
        <fullName evidence="3">Glycerophosphodiester phosphodiesterase</fullName>
    </submittedName>
</protein>
<dbReference type="PANTHER" id="PTHR46211:SF8">
    <property type="entry name" value="PHOSPHODIESTERASE"/>
    <property type="match status" value="1"/>
</dbReference>
<dbReference type="Pfam" id="PF10110">
    <property type="entry name" value="GPDPase_memb"/>
    <property type="match status" value="1"/>
</dbReference>
<keyword evidence="1" id="KW-1133">Transmembrane helix</keyword>
<evidence type="ECO:0000313" key="3">
    <source>
        <dbReference type="EMBL" id="TLQ17373.1"/>
    </source>
</evidence>
<feature type="transmembrane region" description="Helical" evidence="1">
    <location>
        <begin position="70"/>
        <end position="94"/>
    </location>
</feature>
<name>A0A5R9CPR8_9LACO</name>
<feature type="transmembrane region" description="Helical" evidence="1">
    <location>
        <begin position="264"/>
        <end position="289"/>
    </location>
</feature>
<sequence length="598" mass="68291">MKKQKLLRQSVKLFFKNWGAYVTLVIVLNLIISAILVPLMEYSTSLILQYNGVPYISYTNVGWLLTTKPVAVLELLALLVILFAMVFWQFAFLVSGIDNISRHHNQTFWQIAGHAVSQMAHLRFGSFLFFTIYFILVLPFSNVYLSSPLLSKVAIPTFILETVTKNAWLEILLAAVAILVLYIGIRLTLVLPLMILKRQRGFEAAGNSWAMTRHRTWGYMWRLMMLGVISLASTTLLSVGLYFLQMNLDHQSSGIAFTGAVINMGLLVIWQRLIASFSLVVFMLMLILAIRDDNVAQIKTPAKLPSKRKWGRRFIAASLIVIFLLSEVIYNAQYLQGALLNQPLTISHRGVDDGNGVQNTIPALNRTSKEHPNFVEMDIHETKDHQFVVMHDENLANLAGVNAAPYQLTLQQMTSMKVHENGYTAHIASFDQYLRAAERDHQRLLVEIKTTSHDSPNMLQLFIHRYERRLLHDHDQIHSLDYHVISGLKKHAPKLFVSYILPYNFSFPETKANAYTMEETTLNSQFVSEAHRRNQWVYAWTVDDSDDMTKMLFLNVDGIITDNLSELQATIKSTFNHPSYAHRLLVYSNELQNESPAN</sequence>
<dbReference type="RefSeq" id="WP_138467921.1">
    <property type="nucleotide sequence ID" value="NZ_VBSX01000035.1"/>
</dbReference>
<feature type="transmembrane region" description="Helical" evidence="1">
    <location>
        <begin position="127"/>
        <end position="147"/>
    </location>
</feature>
<feature type="transmembrane region" description="Helical" evidence="1">
    <location>
        <begin position="167"/>
        <end position="191"/>
    </location>
</feature>
<reference evidence="3 4" key="1">
    <citation type="submission" date="2019-05" db="EMBL/GenBank/DDBJ databases">
        <title>The metagenome of a microbial culture collection derived from dairy environment covers the genomic content of the human microbiome.</title>
        <authorList>
            <person name="Roder T."/>
            <person name="Wuthrich D."/>
            <person name="Sattari Z."/>
            <person name="Von Ah U."/>
            <person name="Bar C."/>
            <person name="Ronchi F."/>
            <person name="Macpherson A.J."/>
            <person name="Ganal-Vonarburg S.C."/>
            <person name="Bruggmann R."/>
            <person name="Vergeres G."/>
        </authorList>
    </citation>
    <scope>NUCLEOTIDE SEQUENCE [LARGE SCALE GENOMIC DNA]</scope>
    <source>
        <strain evidence="3 4">FAM 1079</strain>
    </source>
</reference>
<evidence type="ECO:0000313" key="4">
    <source>
        <dbReference type="Proteomes" id="UP000305100"/>
    </source>
</evidence>
<evidence type="ECO:0000256" key="1">
    <source>
        <dbReference type="SAM" id="Phobius"/>
    </source>
</evidence>
<feature type="transmembrane region" description="Helical" evidence="1">
    <location>
        <begin position="310"/>
        <end position="330"/>
    </location>
</feature>
<dbReference type="InterPro" id="IPR017946">
    <property type="entry name" value="PLC-like_Pdiesterase_TIM-brl"/>
</dbReference>
<dbReference type="Pfam" id="PF03009">
    <property type="entry name" value="GDPD"/>
    <property type="match status" value="1"/>
</dbReference>
<dbReference type="AlphaFoldDB" id="A0A5R9CPR8"/>
<dbReference type="EMBL" id="VBSX01000035">
    <property type="protein sequence ID" value="TLQ17373.1"/>
    <property type="molecule type" value="Genomic_DNA"/>
</dbReference>
<dbReference type="InterPro" id="IPR018476">
    <property type="entry name" value="GlyceroP-diester-Pdiesterase_M"/>
</dbReference>
<dbReference type="Gene3D" id="3.20.20.190">
    <property type="entry name" value="Phosphatidylinositol (PI) phosphodiesterase"/>
    <property type="match status" value="1"/>
</dbReference>
<feature type="domain" description="GP-PDE" evidence="2">
    <location>
        <begin position="343"/>
        <end position="571"/>
    </location>
</feature>
<organism evidence="3 4">
    <name type="scientific">Lentilactobacillus parafarraginis</name>
    <dbReference type="NCBI Taxonomy" id="390842"/>
    <lineage>
        <taxon>Bacteria</taxon>
        <taxon>Bacillati</taxon>
        <taxon>Bacillota</taxon>
        <taxon>Bacilli</taxon>
        <taxon>Lactobacillales</taxon>
        <taxon>Lactobacillaceae</taxon>
        <taxon>Lentilactobacillus</taxon>
    </lineage>
</organism>
<keyword evidence="1" id="KW-0472">Membrane</keyword>
<dbReference type="PROSITE" id="PS51704">
    <property type="entry name" value="GP_PDE"/>
    <property type="match status" value="1"/>
</dbReference>
<dbReference type="PANTHER" id="PTHR46211">
    <property type="entry name" value="GLYCEROPHOSPHORYL DIESTER PHOSPHODIESTERASE"/>
    <property type="match status" value="1"/>
</dbReference>
<gene>
    <name evidence="3" type="ORF">FEZ41_11730</name>
</gene>
<dbReference type="InterPro" id="IPR030395">
    <property type="entry name" value="GP_PDE_dom"/>
</dbReference>
<dbReference type="OrthoDB" id="384721at2"/>
<feature type="transmembrane region" description="Helical" evidence="1">
    <location>
        <begin position="21"/>
        <end position="40"/>
    </location>
</feature>
<dbReference type="CDD" id="cd08579">
    <property type="entry name" value="GDPD_memb_like"/>
    <property type="match status" value="1"/>
</dbReference>
<dbReference type="GO" id="GO:0008081">
    <property type="term" value="F:phosphoric diester hydrolase activity"/>
    <property type="evidence" value="ECO:0007669"/>
    <property type="project" value="InterPro"/>
</dbReference>
<accession>A0A5R9CPR8</accession>
<dbReference type="SUPFAM" id="SSF51695">
    <property type="entry name" value="PLC-like phosphodiesterases"/>
    <property type="match status" value="1"/>
</dbReference>
<dbReference type="Proteomes" id="UP000305100">
    <property type="component" value="Unassembled WGS sequence"/>
</dbReference>
<evidence type="ECO:0000259" key="2">
    <source>
        <dbReference type="PROSITE" id="PS51704"/>
    </source>
</evidence>
<comment type="caution">
    <text evidence="3">The sequence shown here is derived from an EMBL/GenBank/DDBJ whole genome shotgun (WGS) entry which is preliminary data.</text>
</comment>
<dbReference type="GO" id="GO:0006629">
    <property type="term" value="P:lipid metabolic process"/>
    <property type="evidence" value="ECO:0007669"/>
    <property type="project" value="InterPro"/>
</dbReference>